<gene>
    <name evidence="1" type="primary">Fam129b_1</name>
    <name evidence="1" type="ORF">EYF80_068133</name>
</gene>
<dbReference type="PANTHER" id="PTHR14392:SF2">
    <property type="entry name" value="PROTEIN NIBAN 2"/>
    <property type="match status" value="1"/>
</dbReference>
<comment type="caution">
    <text evidence="1">The sequence shown here is derived from an EMBL/GenBank/DDBJ whole genome shotgun (WGS) entry which is preliminary data.</text>
</comment>
<evidence type="ECO:0000313" key="2">
    <source>
        <dbReference type="Proteomes" id="UP000314294"/>
    </source>
</evidence>
<dbReference type="PANTHER" id="PTHR14392">
    <property type="entry name" value="NIBAN FAMILY MEMBER"/>
    <property type="match status" value="1"/>
</dbReference>
<evidence type="ECO:0000313" key="1">
    <source>
        <dbReference type="EMBL" id="TNN21755.1"/>
    </source>
</evidence>
<organism evidence="1 2">
    <name type="scientific">Liparis tanakae</name>
    <name type="common">Tanaka's snailfish</name>
    <dbReference type="NCBI Taxonomy" id="230148"/>
    <lineage>
        <taxon>Eukaryota</taxon>
        <taxon>Metazoa</taxon>
        <taxon>Chordata</taxon>
        <taxon>Craniata</taxon>
        <taxon>Vertebrata</taxon>
        <taxon>Euteleostomi</taxon>
        <taxon>Actinopterygii</taxon>
        <taxon>Neopterygii</taxon>
        <taxon>Teleostei</taxon>
        <taxon>Neoteleostei</taxon>
        <taxon>Acanthomorphata</taxon>
        <taxon>Eupercaria</taxon>
        <taxon>Perciformes</taxon>
        <taxon>Cottioidei</taxon>
        <taxon>Cottales</taxon>
        <taxon>Liparidae</taxon>
        <taxon>Liparis</taxon>
    </lineage>
</organism>
<dbReference type="AlphaFoldDB" id="A0A4Z2DYX6"/>
<dbReference type="Pfam" id="PF26089">
    <property type="entry name" value="PH_Niban2"/>
    <property type="match status" value="1"/>
</dbReference>
<name>A0A4Z2DYX6_9TELE</name>
<dbReference type="EMBL" id="SRLO01026021">
    <property type="protein sequence ID" value="TNN21755.1"/>
    <property type="molecule type" value="Genomic_DNA"/>
</dbReference>
<dbReference type="OrthoDB" id="9010513at2759"/>
<accession>A0A4Z2DYX6</accession>
<dbReference type="InterPro" id="IPR026088">
    <property type="entry name" value="Niban-like"/>
</dbReference>
<proteinExistence type="predicted"/>
<dbReference type="Proteomes" id="UP000314294">
    <property type="component" value="Unassembled WGS sequence"/>
</dbReference>
<keyword evidence="2" id="KW-1185">Reference proteome</keyword>
<reference evidence="1 2" key="1">
    <citation type="submission" date="2019-03" db="EMBL/GenBank/DDBJ databases">
        <title>First draft genome of Liparis tanakae, snailfish: a comprehensive survey of snailfish specific genes.</title>
        <authorList>
            <person name="Kim W."/>
            <person name="Song I."/>
            <person name="Jeong J.-H."/>
            <person name="Kim D."/>
            <person name="Kim S."/>
            <person name="Ryu S."/>
            <person name="Song J.Y."/>
            <person name="Lee S.K."/>
        </authorList>
    </citation>
    <scope>NUCLEOTIDE SEQUENCE [LARGE SCALE GENOMIC DNA]</scope>
    <source>
        <tissue evidence="1">Muscle</tissue>
    </source>
</reference>
<protein>
    <submittedName>
        <fullName evidence="1">Niban-like protein 1</fullName>
    </submittedName>
</protein>
<sequence length="158" mass="18312">MVAFAPLYQQQYSVALFHHVRLDIEGGGGPQAQLLHRKVPLENKSIFSGSLSQYLENKKWRSRFLLVPDSYTISLYDSKAALVEQHHQGLIEQHHHQGLVEQHHPQGMVEQHHQGLVEQHHPQGMVEQHHQGLVEQHHHQGLVEQHHQGLIEQHHHRV</sequence>